<gene>
    <name evidence="1" type="ORF">SDC9_141433</name>
</gene>
<proteinExistence type="predicted"/>
<name>A0A645DY28_9ZZZZ</name>
<dbReference type="AlphaFoldDB" id="A0A645DY28"/>
<evidence type="ECO:0000313" key="1">
    <source>
        <dbReference type="EMBL" id="MPM94287.1"/>
    </source>
</evidence>
<organism evidence="1">
    <name type="scientific">bioreactor metagenome</name>
    <dbReference type="NCBI Taxonomy" id="1076179"/>
    <lineage>
        <taxon>unclassified sequences</taxon>
        <taxon>metagenomes</taxon>
        <taxon>ecological metagenomes</taxon>
    </lineage>
</organism>
<dbReference type="EMBL" id="VSSQ01040950">
    <property type="protein sequence ID" value="MPM94287.1"/>
    <property type="molecule type" value="Genomic_DNA"/>
</dbReference>
<protein>
    <submittedName>
        <fullName evidence="1">Uncharacterized protein</fullName>
    </submittedName>
</protein>
<comment type="caution">
    <text evidence="1">The sequence shown here is derived from an EMBL/GenBank/DDBJ whole genome shotgun (WGS) entry which is preliminary data.</text>
</comment>
<accession>A0A645DY28</accession>
<reference evidence="1" key="1">
    <citation type="submission" date="2019-08" db="EMBL/GenBank/DDBJ databases">
        <authorList>
            <person name="Kucharzyk K."/>
            <person name="Murdoch R.W."/>
            <person name="Higgins S."/>
            <person name="Loffler F."/>
        </authorList>
    </citation>
    <scope>NUCLEOTIDE SEQUENCE</scope>
</reference>
<sequence length="186" mass="22068">MKIPRNVHHFTLIARKTGELCHFFRSFCNPGRVCRSKRISVVDDAGENFRQVHNFVQIQLIGVKHRDVRQNVKQWFIYCVKPNVFAHTELQKCVHQIRHKNRIPLPIDFYPDTFNLVNHILIFINQNRHAVRKVENMAQVRHFAALKCFSRAEIPRDMMVPNNFGSTKERFKSFNQPRSSKRMVIC</sequence>